<accession>A0A840UT26</accession>
<dbReference type="Pfam" id="PF09851">
    <property type="entry name" value="SHOCT"/>
    <property type="match status" value="1"/>
</dbReference>
<protein>
    <submittedName>
        <fullName evidence="3">Putative membrane protein</fullName>
    </submittedName>
</protein>
<dbReference type="InterPro" id="IPR018649">
    <property type="entry name" value="SHOCT"/>
</dbReference>
<evidence type="ECO:0000256" key="1">
    <source>
        <dbReference type="SAM" id="Phobius"/>
    </source>
</evidence>
<dbReference type="RefSeq" id="WP_183859842.1">
    <property type="nucleotide sequence ID" value="NZ_JACHFH010000007.1"/>
</dbReference>
<feature type="domain" description="SHOCT" evidence="2">
    <location>
        <begin position="62"/>
        <end position="87"/>
    </location>
</feature>
<organism evidence="3 4">
    <name type="scientific">Pectinatus brassicae</name>
    <dbReference type="NCBI Taxonomy" id="862415"/>
    <lineage>
        <taxon>Bacteria</taxon>
        <taxon>Bacillati</taxon>
        <taxon>Bacillota</taxon>
        <taxon>Negativicutes</taxon>
        <taxon>Selenomonadales</taxon>
        <taxon>Selenomonadaceae</taxon>
        <taxon>Pectinatus</taxon>
    </lineage>
</organism>
<evidence type="ECO:0000259" key="2">
    <source>
        <dbReference type="Pfam" id="PF09851"/>
    </source>
</evidence>
<proteinExistence type="predicted"/>
<reference evidence="3 4" key="1">
    <citation type="submission" date="2020-08" db="EMBL/GenBank/DDBJ databases">
        <title>Genomic Encyclopedia of Type Strains, Phase IV (KMG-IV): sequencing the most valuable type-strain genomes for metagenomic binning, comparative biology and taxonomic classification.</title>
        <authorList>
            <person name="Goeker M."/>
        </authorList>
    </citation>
    <scope>NUCLEOTIDE SEQUENCE [LARGE SCALE GENOMIC DNA]</scope>
    <source>
        <strain evidence="3 4">DSM 24661</strain>
    </source>
</reference>
<dbReference type="AlphaFoldDB" id="A0A840UT26"/>
<comment type="caution">
    <text evidence="3">The sequence shown here is derived from an EMBL/GenBank/DDBJ whole genome shotgun (WGS) entry which is preliminary data.</text>
</comment>
<name>A0A840UT26_9FIRM</name>
<evidence type="ECO:0000313" key="4">
    <source>
        <dbReference type="Proteomes" id="UP000559117"/>
    </source>
</evidence>
<dbReference type="EMBL" id="JACHFH010000007">
    <property type="protein sequence ID" value="MBB5335655.1"/>
    <property type="molecule type" value="Genomic_DNA"/>
</dbReference>
<feature type="transmembrane region" description="Helical" evidence="1">
    <location>
        <begin position="20"/>
        <end position="44"/>
    </location>
</feature>
<gene>
    <name evidence="3" type="ORF">HNR32_000787</name>
</gene>
<dbReference type="Proteomes" id="UP000559117">
    <property type="component" value="Unassembled WGS sequence"/>
</dbReference>
<sequence length="88" mass="10144">MMGYGYGGYGHFAGDGSWGIFAGFSMITHLAFIILLIMAIIWFYKTVFRNSIRNNSIEQNNAIDILKQRYAKGEITSEEYHRIKKDLE</sequence>
<keyword evidence="1" id="KW-1133">Transmembrane helix</keyword>
<evidence type="ECO:0000313" key="3">
    <source>
        <dbReference type="EMBL" id="MBB5335655.1"/>
    </source>
</evidence>
<keyword evidence="4" id="KW-1185">Reference proteome</keyword>
<keyword evidence="1" id="KW-0812">Transmembrane</keyword>
<keyword evidence="1" id="KW-0472">Membrane</keyword>